<evidence type="ECO:0000313" key="9">
    <source>
        <dbReference type="Proteomes" id="UP000740557"/>
    </source>
</evidence>
<evidence type="ECO:0000256" key="3">
    <source>
        <dbReference type="ARBA" id="ARBA00023002"/>
    </source>
</evidence>
<dbReference type="PANTHER" id="PTHR43741">
    <property type="entry name" value="FMN-DEPENDENT NADH-AZOREDUCTASE 1"/>
    <property type="match status" value="1"/>
</dbReference>
<comment type="function">
    <text evidence="6">Also exhibits azoreductase activity. Catalyzes the reductive cleavage of the azo bond in aromatic azo compounds to the corresponding amines.</text>
</comment>
<comment type="cofactor">
    <cofactor evidence="6">
        <name>FMN</name>
        <dbReference type="ChEBI" id="CHEBI:58210"/>
    </cofactor>
    <text evidence="6">Binds 1 FMN per subunit.</text>
</comment>
<evidence type="ECO:0000259" key="7">
    <source>
        <dbReference type="Pfam" id="PF02525"/>
    </source>
</evidence>
<evidence type="ECO:0000256" key="5">
    <source>
        <dbReference type="ARBA" id="ARBA00048542"/>
    </source>
</evidence>
<dbReference type="Proteomes" id="UP000740557">
    <property type="component" value="Unassembled WGS sequence"/>
</dbReference>
<dbReference type="EC" id="1.6.5.-" evidence="6"/>
<feature type="domain" description="Flavodoxin-like fold" evidence="7">
    <location>
        <begin position="3"/>
        <end position="188"/>
    </location>
</feature>
<keyword evidence="4 6" id="KW-0520">NAD</keyword>
<dbReference type="InterPro" id="IPR029039">
    <property type="entry name" value="Flavoprotein-like_sf"/>
</dbReference>
<keyword evidence="1 6" id="KW-0285">Flavoprotein</keyword>
<dbReference type="EMBL" id="JAGQNX010000059">
    <property type="protein sequence ID" value="MCA9308279.1"/>
    <property type="molecule type" value="Genomic_DNA"/>
</dbReference>
<organism evidence="8 9">
    <name type="scientific">candidate division WWE3 bacterium</name>
    <dbReference type="NCBI Taxonomy" id="2053526"/>
    <lineage>
        <taxon>Bacteria</taxon>
        <taxon>Katanobacteria</taxon>
    </lineage>
</organism>
<dbReference type="SUPFAM" id="SSF52218">
    <property type="entry name" value="Flavoproteins"/>
    <property type="match status" value="1"/>
</dbReference>
<evidence type="ECO:0000256" key="4">
    <source>
        <dbReference type="ARBA" id="ARBA00023027"/>
    </source>
</evidence>
<comment type="caution">
    <text evidence="8">The sequence shown here is derived from an EMBL/GenBank/DDBJ whole genome shotgun (WGS) entry which is preliminary data.</text>
</comment>
<dbReference type="InterPro" id="IPR023048">
    <property type="entry name" value="NADH:quinone_OxRdtase_FMN_depd"/>
</dbReference>
<proteinExistence type="inferred from homology"/>
<dbReference type="InterPro" id="IPR003680">
    <property type="entry name" value="Flavodoxin_fold"/>
</dbReference>
<evidence type="ECO:0000256" key="2">
    <source>
        <dbReference type="ARBA" id="ARBA00022643"/>
    </source>
</evidence>
<dbReference type="Gene3D" id="3.40.50.360">
    <property type="match status" value="1"/>
</dbReference>
<keyword evidence="2 6" id="KW-0288">FMN</keyword>
<protein>
    <recommendedName>
        <fullName evidence="6">FMN dependent NADH:quinone oxidoreductase</fullName>
        <ecNumber evidence="6">1.6.5.-</ecNumber>
    </recommendedName>
    <alternativeName>
        <fullName evidence="6">Azo-dye reductase</fullName>
    </alternativeName>
    <alternativeName>
        <fullName evidence="6">FMN-dependent NADH-azo compound oxidoreductase</fullName>
    </alternativeName>
    <alternativeName>
        <fullName evidence="6">FMN-dependent NADH-azoreductase</fullName>
        <ecNumber evidence="6">1.7.1.17</ecNumber>
    </alternativeName>
</protein>
<gene>
    <name evidence="6" type="primary">azoR</name>
    <name evidence="8" type="ORF">KC980_02090</name>
</gene>
<reference evidence="8" key="1">
    <citation type="submission" date="2020-04" db="EMBL/GenBank/DDBJ databases">
        <authorList>
            <person name="Zhang T."/>
        </authorList>
    </citation>
    <scope>NUCLEOTIDE SEQUENCE</scope>
    <source>
        <strain evidence="8">HKST-UBA79</strain>
    </source>
</reference>
<dbReference type="GO" id="GO:0016655">
    <property type="term" value="F:oxidoreductase activity, acting on NAD(P)H, quinone or similar compound as acceptor"/>
    <property type="evidence" value="ECO:0007669"/>
    <property type="project" value="InterPro"/>
</dbReference>
<comment type="similarity">
    <text evidence="6">Belongs to the azoreductase type 1 family.</text>
</comment>
<dbReference type="GO" id="GO:0009055">
    <property type="term" value="F:electron transfer activity"/>
    <property type="evidence" value="ECO:0007669"/>
    <property type="project" value="UniProtKB-UniRule"/>
</dbReference>
<dbReference type="InterPro" id="IPR050104">
    <property type="entry name" value="FMN-dep_NADH:Q_OxRdtase_AzoR1"/>
</dbReference>
<dbReference type="PANTHER" id="PTHR43741:SF7">
    <property type="entry name" value="FMN-DEPENDENT NADH:QUINONE OXIDOREDUCTASE"/>
    <property type="match status" value="1"/>
</dbReference>
<sequence>MAHVLYIKANSRDNSATYTVSDAFVESYKEANPEDTVEVLDLYEAGVDFIRGDVMSGEGDTSVYMQHAQKFASVDKYLIAAPMWNFSFPAIFKAYIDYVVMHGVTFEFTSTGAVGLLADKGKKALLISASGGNYATPEMAPLDFRLPYLKAVFGFMGITEVDAVYVYGTMQSASKDSAVETALTDAKEKASNW</sequence>
<keyword evidence="3 6" id="KW-0560">Oxidoreductase</keyword>
<reference evidence="8" key="2">
    <citation type="journal article" date="2021" name="Microbiome">
        <title>Successional dynamics and alternative stable states in a saline activated sludge microbial community over 9 years.</title>
        <authorList>
            <person name="Wang Y."/>
            <person name="Ye J."/>
            <person name="Ju F."/>
            <person name="Liu L."/>
            <person name="Boyd J.A."/>
            <person name="Deng Y."/>
            <person name="Parks D.H."/>
            <person name="Jiang X."/>
            <person name="Yin X."/>
            <person name="Woodcroft B.J."/>
            <person name="Tyson G.W."/>
            <person name="Hugenholtz P."/>
            <person name="Polz M.F."/>
            <person name="Zhang T."/>
        </authorList>
    </citation>
    <scope>NUCLEOTIDE SEQUENCE</scope>
    <source>
        <strain evidence="8">HKST-UBA79</strain>
    </source>
</reference>
<dbReference type="Pfam" id="PF02525">
    <property type="entry name" value="Flavodoxin_2"/>
    <property type="match status" value="1"/>
</dbReference>
<evidence type="ECO:0000256" key="6">
    <source>
        <dbReference type="HAMAP-Rule" id="MF_01216"/>
    </source>
</evidence>
<accession>A0A955EB74</accession>
<name>A0A955EB74_UNCKA</name>
<dbReference type="EC" id="1.7.1.17" evidence="6"/>
<evidence type="ECO:0000256" key="1">
    <source>
        <dbReference type="ARBA" id="ARBA00022630"/>
    </source>
</evidence>
<comment type="catalytic activity">
    <reaction evidence="6">
        <text>2 a quinone + NADH + H(+) = 2 a 1,4-benzosemiquinone + NAD(+)</text>
        <dbReference type="Rhea" id="RHEA:65952"/>
        <dbReference type="ChEBI" id="CHEBI:15378"/>
        <dbReference type="ChEBI" id="CHEBI:57540"/>
        <dbReference type="ChEBI" id="CHEBI:57945"/>
        <dbReference type="ChEBI" id="CHEBI:132124"/>
        <dbReference type="ChEBI" id="CHEBI:134225"/>
    </reaction>
</comment>
<dbReference type="GO" id="GO:0016652">
    <property type="term" value="F:oxidoreductase activity, acting on NAD(P)H as acceptor"/>
    <property type="evidence" value="ECO:0007669"/>
    <property type="project" value="UniProtKB-UniRule"/>
</dbReference>
<comment type="catalytic activity">
    <reaction evidence="5">
        <text>N,N-dimethyl-1,4-phenylenediamine + anthranilate + 2 NAD(+) = 2-(4-dimethylaminophenyl)diazenylbenzoate + 2 NADH + 2 H(+)</text>
        <dbReference type="Rhea" id="RHEA:55872"/>
        <dbReference type="ChEBI" id="CHEBI:15378"/>
        <dbReference type="ChEBI" id="CHEBI:15783"/>
        <dbReference type="ChEBI" id="CHEBI:16567"/>
        <dbReference type="ChEBI" id="CHEBI:57540"/>
        <dbReference type="ChEBI" id="CHEBI:57945"/>
        <dbReference type="ChEBI" id="CHEBI:71579"/>
        <dbReference type="EC" id="1.7.1.17"/>
    </reaction>
    <physiologicalReaction direction="right-to-left" evidence="5">
        <dbReference type="Rhea" id="RHEA:55874"/>
    </physiologicalReaction>
</comment>
<evidence type="ECO:0000313" key="8">
    <source>
        <dbReference type="EMBL" id="MCA9308279.1"/>
    </source>
</evidence>
<comment type="caution">
    <text evidence="6">Lacks conserved residue(s) required for the propagation of feature annotation.</text>
</comment>
<dbReference type="HAMAP" id="MF_01216">
    <property type="entry name" value="Azoreductase_type1"/>
    <property type="match status" value="1"/>
</dbReference>
<feature type="binding site" evidence="6">
    <location>
        <begin position="83"/>
        <end position="86"/>
    </location>
    <ligand>
        <name>FMN</name>
        <dbReference type="ChEBI" id="CHEBI:58210"/>
    </ligand>
</feature>
<dbReference type="AlphaFoldDB" id="A0A955EB74"/>
<comment type="function">
    <text evidence="6">Quinone reductase that provides resistance to thiol-specific stress caused by electrophilic quinones.</text>
</comment>
<comment type="subunit">
    <text evidence="6">Homodimer.</text>
</comment>
<dbReference type="GO" id="GO:0010181">
    <property type="term" value="F:FMN binding"/>
    <property type="evidence" value="ECO:0007669"/>
    <property type="project" value="UniProtKB-UniRule"/>
</dbReference>